<dbReference type="EMBL" id="BLAF01000012">
    <property type="protein sequence ID" value="GES19474.1"/>
    <property type="molecule type" value="Genomic_DNA"/>
</dbReference>
<reference evidence="1 2" key="1">
    <citation type="submission" date="2019-10" db="EMBL/GenBank/DDBJ databases">
        <title>Whole genome shotgun sequence of Acrocarpospora pleiomorpha NBRC 16267.</title>
        <authorList>
            <person name="Ichikawa N."/>
            <person name="Kimura A."/>
            <person name="Kitahashi Y."/>
            <person name="Komaki H."/>
            <person name="Oguchi A."/>
        </authorList>
    </citation>
    <scope>NUCLEOTIDE SEQUENCE [LARGE SCALE GENOMIC DNA]</scope>
    <source>
        <strain evidence="1 2">NBRC 16267</strain>
    </source>
</reference>
<accession>A0A5M3XDY7</accession>
<organism evidence="1 2">
    <name type="scientific">Acrocarpospora pleiomorpha</name>
    <dbReference type="NCBI Taxonomy" id="90975"/>
    <lineage>
        <taxon>Bacteria</taxon>
        <taxon>Bacillati</taxon>
        <taxon>Actinomycetota</taxon>
        <taxon>Actinomycetes</taxon>
        <taxon>Streptosporangiales</taxon>
        <taxon>Streptosporangiaceae</taxon>
        <taxon>Acrocarpospora</taxon>
    </lineage>
</organism>
<evidence type="ECO:0000313" key="2">
    <source>
        <dbReference type="Proteomes" id="UP000377595"/>
    </source>
</evidence>
<dbReference type="InterPro" id="IPR052342">
    <property type="entry name" value="MCH/BMMD"/>
</dbReference>
<dbReference type="Gene3D" id="3.10.129.10">
    <property type="entry name" value="Hotdog Thioesterase"/>
    <property type="match status" value="2"/>
</dbReference>
<dbReference type="InterPro" id="IPR029069">
    <property type="entry name" value="HotDog_dom_sf"/>
</dbReference>
<evidence type="ECO:0000313" key="1">
    <source>
        <dbReference type="EMBL" id="GES19474.1"/>
    </source>
</evidence>
<sequence length="332" mass="35974">MQTLIDGPYFEDLRHGQRFGDGPGLTLTEGLAAAHQAIVGGRLPLVLDHELSRRVTGEDAALAGPNLVWDIAIGQSTVATHTVTANLFYRGVVFRRAPRIGDTLRTVTEVVGLRQNSRRAGRRATGLAALRISTRDQHDRPVLDFWRCAMLPLREEERETGHADDLSAIGAAPAFGELARVTADWDLDAYRARVRGRPLADLTPGDVFHVAGGDVVTSAPELARLTLNVAKVHHDASGGAGRLVYGGHTIGIALHQAVRALPEIVTVVGWHGCDHVDPVREGDTLTSTIEVEQTERLARGGLARLRSRVRARRDGLPPADVLDWRFVVMLAG</sequence>
<dbReference type="AlphaFoldDB" id="A0A5M3XDY7"/>
<gene>
    <name evidence="1" type="ORF">Aple_023700</name>
</gene>
<comment type="caution">
    <text evidence="1">The sequence shown here is derived from an EMBL/GenBank/DDBJ whole genome shotgun (WGS) entry which is preliminary data.</text>
</comment>
<protein>
    <submittedName>
        <fullName evidence="1">Acyl dehydratase</fullName>
    </submittedName>
</protein>
<dbReference type="PANTHER" id="PTHR43664:SF1">
    <property type="entry name" value="BETA-METHYLMALYL-COA DEHYDRATASE"/>
    <property type="match status" value="1"/>
</dbReference>
<proteinExistence type="predicted"/>
<dbReference type="PANTHER" id="PTHR43664">
    <property type="entry name" value="MONOAMINE OXIDASE-RELATED"/>
    <property type="match status" value="1"/>
</dbReference>
<dbReference type="CDD" id="cd03451">
    <property type="entry name" value="FkbR2"/>
    <property type="match status" value="1"/>
</dbReference>
<keyword evidence="2" id="KW-1185">Reference proteome</keyword>
<name>A0A5M3XDY7_9ACTN</name>
<dbReference type="SUPFAM" id="SSF54637">
    <property type="entry name" value="Thioesterase/thiol ester dehydrase-isomerase"/>
    <property type="match status" value="2"/>
</dbReference>
<dbReference type="RefSeq" id="WP_218038259.1">
    <property type="nucleotide sequence ID" value="NZ_BAAAHM010000022.1"/>
</dbReference>
<dbReference type="Proteomes" id="UP000377595">
    <property type="component" value="Unassembled WGS sequence"/>
</dbReference>